<accession>A0AA38U947</accession>
<gene>
    <name evidence="1" type="ORF">F5878DRAFT_678427</name>
</gene>
<sequence length="216" mass="24390">MSSKAYINRAVVHYINGDKTITRGDDGNFTCYCTSHPHGHIYTHVDSIRKHGKTVSYASPSSLLHASNLVAEDLSSTIAMPFKPLDSTNRVLSPEEINVWVTKPLEYGDQIKQLPELDSIGLVYQSSIQAVLCTVHHIVLKRTYVIRHIENDHKDRHFNHQAIKQALDTWNVPDELPALDPIRFQLVWCNASTITLLLLELSVPPITIYPMQAQTL</sequence>
<proteinExistence type="predicted"/>
<evidence type="ECO:0000313" key="2">
    <source>
        <dbReference type="Proteomes" id="UP001163846"/>
    </source>
</evidence>
<keyword evidence="2" id="KW-1185">Reference proteome</keyword>
<dbReference type="AlphaFoldDB" id="A0AA38U947"/>
<evidence type="ECO:0000313" key="1">
    <source>
        <dbReference type="EMBL" id="KAJ3831032.1"/>
    </source>
</evidence>
<reference evidence="1" key="1">
    <citation type="submission" date="2022-08" db="EMBL/GenBank/DDBJ databases">
        <authorList>
            <consortium name="DOE Joint Genome Institute"/>
            <person name="Min B."/>
            <person name="Riley R."/>
            <person name="Sierra-Patev S."/>
            <person name="Naranjo-Ortiz M."/>
            <person name="Looney B."/>
            <person name="Konkel Z."/>
            <person name="Slot J.C."/>
            <person name="Sakamoto Y."/>
            <person name="Steenwyk J.L."/>
            <person name="Rokas A."/>
            <person name="Carro J."/>
            <person name="Camarero S."/>
            <person name="Ferreira P."/>
            <person name="Molpeceres G."/>
            <person name="Ruiz-Duenas F.J."/>
            <person name="Serrano A."/>
            <person name="Henrissat B."/>
            <person name="Drula E."/>
            <person name="Hughes K.W."/>
            <person name="Mata J.L."/>
            <person name="Ishikawa N.K."/>
            <person name="Vargas-Isla R."/>
            <person name="Ushijima S."/>
            <person name="Smith C.A."/>
            <person name="Ahrendt S."/>
            <person name="Andreopoulos W."/>
            <person name="He G."/>
            <person name="Labutti K."/>
            <person name="Lipzen A."/>
            <person name="Ng V."/>
            <person name="Sandor L."/>
            <person name="Barry K."/>
            <person name="Martinez A.T."/>
            <person name="Xiao Y."/>
            <person name="Gibbons J.G."/>
            <person name="Terashima K."/>
            <person name="Hibbett D.S."/>
            <person name="Grigoriev I.V."/>
        </authorList>
    </citation>
    <scope>NUCLEOTIDE SEQUENCE</scope>
    <source>
        <strain evidence="1">TFB9207</strain>
    </source>
</reference>
<dbReference type="Proteomes" id="UP001163846">
    <property type="component" value="Unassembled WGS sequence"/>
</dbReference>
<dbReference type="EMBL" id="MU807898">
    <property type="protein sequence ID" value="KAJ3831032.1"/>
    <property type="molecule type" value="Genomic_DNA"/>
</dbReference>
<protein>
    <submittedName>
        <fullName evidence="1">Uncharacterized protein</fullName>
    </submittedName>
</protein>
<organism evidence="1 2">
    <name type="scientific">Lentinula raphanica</name>
    <dbReference type="NCBI Taxonomy" id="153919"/>
    <lineage>
        <taxon>Eukaryota</taxon>
        <taxon>Fungi</taxon>
        <taxon>Dikarya</taxon>
        <taxon>Basidiomycota</taxon>
        <taxon>Agaricomycotina</taxon>
        <taxon>Agaricomycetes</taxon>
        <taxon>Agaricomycetidae</taxon>
        <taxon>Agaricales</taxon>
        <taxon>Marasmiineae</taxon>
        <taxon>Omphalotaceae</taxon>
        <taxon>Lentinula</taxon>
    </lineage>
</organism>
<name>A0AA38U947_9AGAR</name>
<comment type="caution">
    <text evidence="1">The sequence shown here is derived from an EMBL/GenBank/DDBJ whole genome shotgun (WGS) entry which is preliminary data.</text>
</comment>